<evidence type="ECO:0000313" key="3">
    <source>
        <dbReference type="Proteomes" id="UP000585272"/>
    </source>
</evidence>
<gene>
    <name evidence="2" type="ORF">BDZ31_002113</name>
</gene>
<evidence type="ECO:0000256" key="1">
    <source>
        <dbReference type="SAM" id="MobiDB-lite"/>
    </source>
</evidence>
<accession>A0A840IC68</accession>
<dbReference type="InterPro" id="IPR008969">
    <property type="entry name" value="CarboxyPept-like_regulatory"/>
</dbReference>
<name>A0A840IC68_9ACTN</name>
<keyword evidence="3" id="KW-1185">Reference proteome</keyword>
<sequence length="446" mass="46339">MSVDGEEVRREVVDSNGGACRDVEPGNDDPYEFAAPQPCPVSASGSFGFDTRGLRDGEHRLKVEVEDVAGNVALLHEGPFTSHNGPIATAVPQVGGEARVGRMLTATTGAWDGAPTAVSVRWLRCDAGGEACAAIAGAGGTVYTLTSADVGHRVVAEAVAENPNGSGSGRSTPTAVVVAEEEPPGPKPGDGRQGGDPTPTPPAGGPSAGGPSPGGVDGLRNPIAEQGGHAPNGDGASAQARVTLRVRLAGGGTATRARGRHARRWTITGRVTDAAGRGIADARLNLVARILNRRWKASGLVRTGDDGRFSHTLKAGPSRQVRVTYYPFADSRAFRASNVVLIESLAPLTVRVNRTRVAGGGTVSIAGRVAGAPIPRGGLLVTLQGHQKGWGWRTFRTVRTTRSGRWKTRYSFRSRSGRFAFRAIVPRQAGYPFASTTSTAVTVRVG</sequence>
<feature type="compositionally biased region" description="Gly residues" evidence="1">
    <location>
        <begin position="206"/>
        <end position="217"/>
    </location>
</feature>
<reference evidence="2 3" key="1">
    <citation type="submission" date="2020-08" db="EMBL/GenBank/DDBJ databases">
        <title>Genomic Encyclopedia of Archaeal and Bacterial Type Strains, Phase II (KMG-II): from individual species to whole genera.</title>
        <authorList>
            <person name="Goeker M."/>
        </authorList>
    </citation>
    <scope>NUCLEOTIDE SEQUENCE [LARGE SCALE GENOMIC DNA]</scope>
    <source>
        <strain evidence="2 3">DSM 23288</strain>
    </source>
</reference>
<feature type="region of interest" description="Disordered" evidence="1">
    <location>
        <begin position="159"/>
        <end position="237"/>
    </location>
</feature>
<dbReference type="EMBL" id="JACHNU010000002">
    <property type="protein sequence ID" value="MBB4662527.1"/>
    <property type="molecule type" value="Genomic_DNA"/>
</dbReference>
<evidence type="ECO:0008006" key="4">
    <source>
        <dbReference type="Google" id="ProtNLM"/>
    </source>
</evidence>
<proteinExistence type="predicted"/>
<evidence type="ECO:0000313" key="2">
    <source>
        <dbReference type="EMBL" id="MBB4662527.1"/>
    </source>
</evidence>
<feature type="region of interest" description="Disordered" evidence="1">
    <location>
        <begin position="1"/>
        <end position="23"/>
    </location>
</feature>
<organism evidence="2 3">
    <name type="scientific">Conexibacter arvalis</name>
    <dbReference type="NCBI Taxonomy" id="912552"/>
    <lineage>
        <taxon>Bacteria</taxon>
        <taxon>Bacillati</taxon>
        <taxon>Actinomycetota</taxon>
        <taxon>Thermoleophilia</taxon>
        <taxon>Solirubrobacterales</taxon>
        <taxon>Conexibacteraceae</taxon>
        <taxon>Conexibacter</taxon>
    </lineage>
</organism>
<dbReference type="SUPFAM" id="SSF49464">
    <property type="entry name" value="Carboxypeptidase regulatory domain-like"/>
    <property type="match status" value="1"/>
</dbReference>
<dbReference type="Gene3D" id="2.60.40.2700">
    <property type="match status" value="1"/>
</dbReference>
<comment type="caution">
    <text evidence="2">The sequence shown here is derived from an EMBL/GenBank/DDBJ whole genome shotgun (WGS) entry which is preliminary data.</text>
</comment>
<protein>
    <recommendedName>
        <fullName evidence="4">Carboxypeptidase regulatory-like domain-containing protein</fullName>
    </recommendedName>
</protein>
<dbReference type="AlphaFoldDB" id="A0A840IC68"/>
<dbReference type="RefSeq" id="WP_183341756.1">
    <property type="nucleotide sequence ID" value="NZ_JACHNU010000002.1"/>
</dbReference>
<dbReference type="Proteomes" id="UP000585272">
    <property type="component" value="Unassembled WGS sequence"/>
</dbReference>
<feature type="compositionally biased region" description="Basic and acidic residues" evidence="1">
    <location>
        <begin position="1"/>
        <end position="13"/>
    </location>
</feature>